<protein>
    <submittedName>
        <fullName evidence="1">Uncharacterized protein</fullName>
    </submittedName>
</protein>
<keyword evidence="2" id="KW-1185">Reference proteome</keyword>
<sequence length="127" mass="14004">MFEVQAEGGKANAGGARWGRGGESEWNGISVSYGHWFTETCFDERLGLDYECTELLRIKMGQRPAPPRQAFTRKLAFRSFATLSEVIMSMSELSGLNEKNGTHMVPRDLLIAGSVEDEPTSAYHGAT</sequence>
<evidence type="ECO:0000313" key="2">
    <source>
        <dbReference type="Proteomes" id="UP000830671"/>
    </source>
</evidence>
<proteinExistence type="predicted"/>
<dbReference type="RefSeq" id="XP_049140827.1">
    <property type="nucleotide sequence ID" value="XM_049283684.1"/>
</dbReference>
<name>A0A9Q8WDC0_9PEZI</name>
<dbReference type="Proteomes" id="UP000830671">
    <property type="component" value="Chromosome 2"/>
</dbReference>
<dbReference type="KEGG" id="clup:CLUP02_04673"/>
<accession>A0A9Q8WDC0</accession>
<dbReference type="AlphaFoldDB" id="A0A9Q8WDC0"/>
<reference evidence="1" key="1">
    <citation type="journal article" date="2021" name="Mol. Plant Microbe Interact.">
        <title>Complete Genome Sequence of the Plant-Pathogenic Fungus Colletotrichum lupini.</title>
        <authorList>
            <person name="Baroncelli R."/>
            <person name="Pensec F."/>
            <person name="Da Lio D."/>
            <person name="Boufleur T."/>
            <person name="Vicente I."/>
            <person name="Sarrocco S."/>
            <person name="Picot A."/>
            <person name="Baraldi E."/>
            <person name="Sukno S."/>
            <person name="Thon M."/>
            <person name="Le Floch G."/>
        </authorList>
    </citation>
    <scope>NUCLEOTIDE SEQUENCE</scope>
    <source>
        <strain evidence="1">IMI 504893</strain>
    </source>
</reference>
<dbReference type="GeneID" id="73338694"/>
<dbReference type="EMBL" id="CP019474">
    <property type="protein sequence ID" value="UQC79194.1"/>
    <property type="molecule type" value="Genomic_DNA"/>
</dbReference>
<evidence type="ECO:0000313" key="1">
    <source>
        <dbReference type="EMBL" id="UQC79194.1"/>
    </source>
</evidence>
<organism evidence="1 2">
    <name type="scientific">Colletotrichum lupini</name>
    <dbReference type="NCBI Taxonomy" id="145971"/>
    <lineage>
        <taxon>Eukaryota</taxon>
        <taxon>Fungi</taxon>
        <taxon>Dikarya</taxon>
        <taxon>Ascomycota</taxon>
        <taxon>Pezizomycotina</taxon>
        <taxon>Sordariomycetes</taxon>
        <taxon>Hypocreomycetidae</taxon>
        <taxon>Glomerellales</taxon>
        <taxon>Glomerellaceae</taxon>
        <taxon>Colletotrichum</taxon>
        <taxon>Colletotrichum acutatum species complex</taxon>
    </lineage>
</organism>
<gene>
    <name evidence="1" type="ORF">CLUP02_04673</name>
</gene>